<accession>A0ABT5DVR7</accession>
<gene>
    <name evidence="2" type="ORF">POL25_12570</name>
</gene>
<evidence type="ECO:0000256" key="1">
    <source>
        <dbReference type="SAM" id="MobiDB-lite"/>
    </source>
</evidence>
<dbReference type="EMBL" id="JAQNDL010000001">
    <property type="protein sequence ID" value="MDC0717732.1"/>
    <property type="molecule type" value="Genomic_DNA"/>
</dbReference>
<keyword evidence="3" id="KW-1185">Reference proteome</keyword>
<sequence length="138" mass="15127">MPKTTPLQNVKKLFGSKDQLVARVAELLPSAFSGESAEDFKKRLKYVANSKLLRLIEIGEKAKKLGGVQALVDKIAELKGQAKDKDFKAALAKFSVPSLVDLHQSLTRKGKQAEKTEKPVEAKAPKKAEAKKTDKKKA</sequence>
<evidence type="ECO:0000313" key="3">
    <source>
        <dbReference type="Proteomes" id="UP001221686"/>
    </source>
</evidence>
<organism evidence="2 3">
    <name type="scientific">Nannocystis bainbridge</name>
    <dbReference type="NCBI Taxonomy" id="2995303"/>
    <lineage>
        <taxon>Bacteria</taxon>
        <taxon>Pseudomonadati</taxon>
        <taxon>Myxococcota</taxon>
        <taxon>Polyangia</taxon>
        <taxon>Nannocystales</taxon>
        <taxon>Nannocystaceae</taxon>
        <taxon>Nannocystis</taxon>
    </lineage>
</organism>
<dbReference type="RefSeq" id="WP_272086216.1">
    <property type="nucleotide sequence ID" value="NZ_JAQNDL010000001.1"/>
</dbReference>
<feature type="region of interest" description="Disordered" evidence="1">
    <location>
        <begin position="106"/>
        <end position="138"/>
    </location>
</feature>
<protein>
    <submittedName>
        <fullName evidence="2">Uncharacterized protein</fullName>
    </submittedName>
</protein>
<reference evidence="2 3" key="1">
    <citation type="submission" date="2022-11" db="EMBL/GenBank/DDBJ databases">
        <title>Minimal conservation of predation-associated metabolite biosynthetic gene clusters underscores biosynthetic potential of Myxococcota including descriptions for ten novel species: Archangium lansinium sp. nov., Myxococcus landrumus sp. nov., Nannocystis bai.</title>
        <authorList>
            <person name="Ahearne A."/>
            <person name="Stevens C."/>
            <person name="Dowd S."/>
        </authorList>
    </citation>
    <scope>NUCLEOTIDE SEQUENCE [LARGE SCALE GENOMIC DNA]</scope>
    <source>
        <strain evidence="2 3">BB15-2</strain>
    </source>
</reference>
<comment type="caution">
    <text evidence="2">The sequence shown here is derived from an EMBL/GenBank/DDBJ whole genome shotgun (WGS) entry which is preliminary data.</text>
</comment>
<evidence type="ECO:0000313" key="2">
    <source>
        <dbReference type="EMBL" id="MDC0717732.1"/>
    </source>
</evidence>
<feature type="compositionally biased region" description="Basic and acidic residues" evidence="1">
    <location>
        <begin position="111"/>
        <end position="132"/>
    </location>
</feature>
<proteinExistence type="predicted"/>
<dbReference type="Proteomes" id="UP001221686">
    <property type="component" value="Unassembled WGS sequence"/>
</dbReference>
<name>A0ABT5DVR7_9BACT</name>